<dbReference type="EMBL" id="CP003117">
    <property type="protein sequence ID" value="AET64293.1"/>
    <property type="molecule type" value="Genomic_DNA"/>
</dbReference>
<dbReference type="InterPro" id="IPR037914">
    <property type="entry name" value="SpoVT-AbrB_sf"/>
</dbReference>
<proteinExistence type="predicted"/>
<dbReference type="PATRIC" id="fig|1110509.7.peg.1034"/>
<dbReference type="AlphaFoldDB" id="G7WLJ0"/>
<dbReference type="Proteomes" id="UP000005877">
    <property type="component" value="Chromosome"/>
</dbReference>
<dbReference type="KEGG" id="mhi:Mhar_0922"/>
<gene>
    <name evidence="3" type="ordered locus">Mhar_0922</name>
</gene>
<evidence type="ECO:0000313" key="3">
    <source>
        <dbReference type="EMBL" id="AET64293.1"/>
    </source>
</evidence>
<dbReference type="GO" id="GO:0003677">
    <property type="term" value="F:DNA binding"/>
    <property type="evidence" value="ECO:0007669"/>
    <property type="project" value="InterPro"/>
</dbReference>
<organism evidence="3 4">
    <name type="scientific">Methanothrix harundinacea (strain 6Ac)</name>
    <name type="common">Methanosaeta harundinacea</name>
    <dbReference type="NCBI Taxonomy" id="1110509"/>
    <lineage>
        <taxon>Archaea</taxon>
        <taxon>Methanobacteriati</taxon>
        <taxon>Methanobacteriota</taxon>
        <taxon>Stenosarchaea group</taxon>
        <taxon>Methanomicrobia</taxon>
        <taxon>Methanotrichales</taxon>
        <taxon>Methanotrichaceae</taxon>
        <taxon>Methanothrix</taxon>
    </lineage>
</organism>
<dbReference type="NCBIfam" id="TIGR01439">
    <property type="entry name" value="lp_hng_hel_AbrB"/>
    <property type="match status" value="1"/>
</dbReference>
<accession>G7WLJ0</accession>
<dbReference type="Pfam" id="PF04014">
    <property type="entry name" value="MazE_antitoxin"/>
    <property type="match status" value="1"/>
</dbReference>
<feature type="domain" description="SpoVT-AbrB" evidence="2">
    <location>
        <begin position="28"/>
        <end position="74"/>
    </location>
</feature>
<dbReference type="PANTHER" id="PTHR34860:SF6">
    <property type="entry name" value="REPRESSOR-LIKE PROTEIN SSO7C3"/>
    <property type="match status" value="1"/>
</dbReference>
<feature type="coiled-coil region" evidence="1">
    <location>
        <begin position="80"/>
        <end position="107"/>
    </location>
</feature>
<dbReference type="SUPFAM" id="SSF89447">
    <property type="entry name" value="AbrB/MazE/MraZ-like"/>
    <property type="match status" value="1"/>
</dbReference>
<dbReference type="Gene3D" id="2.10.260.10">
    <property type="match status" value="1"/>
</dbReference>
<keyword evidence="1" id="KW-0175">Coiled coil</keyword>
<dbReference type="InterPro" id="IPR052975">
    <property type="entry name" value="Repressor-like_regulatory"/>
</dbReference>
<dbReference type="RefSeq" id="WP_014586478.1">
    <property type="nucleotide sequence ID" value="NC_017527.1"/>
</dbReference>
<dbReference type="SMART" id="SM00966">
    <property type="entry name" value="SpoVT_AbrB"/>
    <property type="match status" value="1"/>
</dbReference>
<evidence type="ECO:0000256" key="1">
    <source>
        <dbReference type="SAM" id="Coils"/>
    </source>
</evidence>
<reference evidence="3 4" key="1">
    <citation type="journal article" date="2012" name="PLoS ONE">
        <title>The genome characteristics and predicted function of methyl-group oxidation pathway in the obligate aceticlastic methanogens, Methanosaeta spp.</title>
        <authorList>
            <person name="Zhu J."/>
            <person name="Zheng H."/>
            <person name="Ai G."/>
            <person name="Zhang G."/>
            <person name="Liu D."/>
            <person name="Liu X."/>
            <person name="Dong X."/>
        </authorList>
    </citation>
    <scope>NUCLEOTIDE SEQUENCE [LARGE SCALE GENOMIC DNA]</scope>
    <source>
        <strain evidence="3 4">6Ac</strain>
    </source>
</reference>
<dbReference type="GeneID" id="12510091"/>
<name>G7WLJ0_METH6</name>
<evidence type="ECO:0000313" key="4">
    <source>
        <dbReference type="Proteomes" id="UP000005877"/>
    </source>
</evidence>
<sequence length="111" mass="13117">MLQWAERAGGVIWDKWVKWDEVWDMPLAKIDDRGRVQLPSNLRRKMKLKEGDEFAVEDLGEDTIILKRIDLRALLKDAIEKARSVDLDELEREIEEESNQLARQKFKVSPR</sequence>
<keyword evidence="4" id="KW-1185">Reference proteome</keyword>
<dbReference type="InterPro" id="IPR007159">
    <property type="entry name" value="SpoVT-AbrB_dom"/>
</dbReference>
<dbReference type="HOGENOM" id="CLU_158484_6_1_2"/>
<evidence type="ECO:0000259" key="2">
    <source>
        <dbReference type="SMART" id="SM00966"/>
    </source>
</evidence>
<dbReference type="PANTHER" id="PTHR34860">
    <property type="entry name" value="REPRESSOR-LIKE PROTEIN SSO7C3"/>
    <property type="match status" value="1"/>
</dbReference>
<protein>
    <submittedName>
        <fullName evidence="3">Transcriptional regulator, AbrB family</fullName>
    </submittedName>
</protein>